<dbReference type="SUPFAM" id="SSF49785">
    <property type="entry name" value="Galactose-binding domain-like"/>
    <property type="match status" value="2"/>
</dbReference>
<sequence length="616" mass="68828">MSYWAIEIMKRIYWIYCGIFFLLGEIYSLPAFAQKIKIACIGNSITEGVGASSGSATYPSVLQRDLGTEKYEVSNFGASGRTLMKNGKEFDGTASSYWDHERYLNALKYNPDIVVIKLGTNDAKKINWDNIKEQYTGDYVALVNSFKELVSKPKIYICYPLPLFGPGNWINEDKVMTEEMMPMIDQVAKETGATVIDCHTPFEGKGYLTGDKIHPNDKGYIFLADIIARSIAPEADIPDLPDDLFIQISGYDKGDSGVFMESSLAGLNIAPLWDNDAKTILETDFSGQTECWFSVELPRSAGLKAYAITSGEDASKAPVSWRLEGRTKTSASWRTVDRQTDIIFAANETKVFDEKVSFTPYDYFRLKVLKVNGSDRLAIAEFQLFGCDKPLRSSLMDPENAGMMSAQFNTLPHEGYGNLSDGNINTKFCTAISEGNSIWIRYDLPKAVKVDGYALISANDSPDRDPAEWILYGSIDGKKWDKLDVRNSQKFLGRYTTLEYPIVSDKEYKSFKLNVTGKNDLFQLAEWQLFEASDGVGIQKNILSEFTIYSDNGGLLIKSHADVTGYYELFSIAGQCLSKGKIGPGTTQREYLLSGTYLVSLEIRGQKKMRKVIIGH</sequence>
<evidence type="ECO:0000313" key="3">
    <source>
        <dbReference type="EMBL" id="KAA3765182.1"/>
    </source>
</evidence>
<organism evidence="3 4">
    <name type="scientific">Bacteroides salyersiae</name>
    <dbReference type="NCBI Taxonomy" id="291644"/>
    <lineage>
        <taxon>Bacteria</taxon>
        <taxon>Pseudomonadati</taxon>
        <taxon>Bacteroidota</taxon>
        <taxon>Bacteroidia</taxon>
        <taxon>Bacteroidales</taxon>
        <taxon>Bacteroidaceae</taxon>
        <taxon>Bacteroides</taxon>
    </lineage>
</organism>
<proteinExistence type="predicted"/>
<dbReference type="InterPro" id="IPR051532">
    <property type="entry name" value="Ester_Hydrolysis_Enzymes"/>
</dbReference>
<dbReference type="PROSITE" id="PS50022">
    <property type="entry name" value="FA58C_3"/>
    <property type="match status" value="1"/>
</dbReference>
<keyword evidence="1" id="KW-0472">Membrane</keyword>
<keyword evidence="1" id="KW-0812">Transmembrane</keyword>
<dbReference type="PANTHER" id="PTHR30383:SF5">
    <property type="entry name" value="SGNH HYDROLASE-TYPE ESTERASE DOMAIN-CONTAINING PROTEIN"/>
    <property type="match status" value="1"/>
</dbReference>
<evidence type="ECO:0000259" key="2">
    <source>
        <dbReference type="PROSITE" id="PS50022"/>
    </source>
</evidence>
<dbReference type="GO" id="GO:0004622">
    <property type="term" value="F:phosphatidylcholine lysophospholipase activity"/>
    <property type="evidence" value="ECO:0007669"/>
    <property type="project" value="TreeGrafter"/>
</dbReference>
<dbReference type="AlphaFoldDB" id="A0A7J4XIV4"/>
<dbReference type="Gene3D" id="2.60.120.260">
    <property type="entry name" value="Galactose-binding domain-like"/>
    <property type="match status" value="2"/>
</dbReference>
<protein>
    <recommendedName>
        <fullName evidence="2">F5/8 type C domain-containing protein</fullName>
    </recommendedName>
</protein>
<dbReference type="InterPro" id="IPR000421">
    <property type="entry name" value="FA58C"/>
</dbReference>
<accession>A0A7J4XIV4</accession>
<keyword evidence="1" id="KW-1133">Transmembrane helix</keyword>
<gene>
    <name evidence="3" type="ORF">F3F73_11430</name>
</gene>
<evidence type="ECO:0000256" key="1">
    <source>
        <dbReference type="SAM" id="Phobius"/>
    </source>
</evidence>
<reference evidence="3 4" key="1">
    <citation type="journal article" date="2019" name="Nat. Med.">
        <title>A library of human gut bacterial isolates paired with longitudinal multiomics data enables mechanistic microbiome research.</title>
        <authorList>
            <person name="Poyet M."/>
            <person name="Groussin M."/>
            <person name="Gibbons S.M."/>
            <person name="Avila-Pacheco J."/>
            <person name="Jiang X."/>
            <person name="Kearney S.M."/>
            <person name="Perrotta A.R."/>
            <person name="Berdy B."/>
            <person name="Zhao S."/>
            <person name="Lieberman T.D."/>
            <person name="Swanson P.K."/>
            <person name="Smith M."/>
            <person name="Roesemann S."/>
            <person name="Alexander J.E."/>
            <person name="Rich S.A."/>
            <person name="Livny J."/>
            <person name="Vlamakis H."/>
            <person name="Clish C."/>
            <person name="Bullock K."/>
            <person name="Deik A."/>
            <person name="Scott J."/>
            <person name="Pierce K.A."/>
            <person name="Xavier R.J."/>
            <person name="Alm E.J."/>
        </authorList>
    </citation>
    <scope>NUCLEOTIDE SEQUENCE [LARGE SCALE GENOMIC DNA]</scope>
    <source>
        <strain evidence="3 4">BIOML-A10</strain>
    </source>
</reference>
<dbReference type="Pfam" id="PF13472">
    <property type="entry name" value="Lipase_GDSL_2"/>
    <property type="match status" value="1"/>
</dbReference>
<dbReference type="PANTHER" id="PTHR30383">
    <property type="entry name" value="THIOESTERASE 1/PROTEASE 1/LYSOPHOSPHOLIPASE L1"/>
    <property type="match status" value="1"/>
</dbReference>
<evidence type="ECO:0000313" key="4">
    <source>
        <dbReference type="Proteomes" id="UP000422221"/>
    </source>
</evidence>
<dbReference type="EMBL" id="VWMK01000010">
    <property type="protein sequence ID" value="KAA3765182.1"/>
    <property type="molecule type" value="Genomic_DNA"/>
</dbReference>
<feature type="transmembrane region" description="Helical" evidence="1">
    <location>
        <begin position="12"/>
        <end position="33"/>
    </location>
</feature>
<dbReference type="Proteomes" id="UP000422221">
    <property type="component" value="Unassembled WGS sequence"/>
</dbReference>
<dbReference type="SUPFAM" id="SSF52266">
    <property type="entry name" value="SGNH hydrolase"/>
    <property type="match status" value="1"/>
</dbReference>
<name>A0A7J4XIV4_9BACE</name>
<feature type="domain" description="F5/8 type C" evidence="2">
    <location>
        <begin position="387"/>
        <end position="532"/>
    </location>
</feature>
<dbReference type="Gene3D" id="3.40.50.1110">
    <property type="entry name" value="SGNH hydrolase"/>
    <property type="match status" value="1"/>
</dbReference>
<dbReference type="InterPro" id="IPR013830">
    <property type="entry name" value="SGNH_hydro"/>
</dbReference>
<dbReference type="InterPro" id="IPR008979">
    <property type="entry name" value="Galactose-bd-like_sf"/>
</dbReference>
<comment type="caution">
    <text evidence="3">The sequence shown here is derived from an EMBL/GenBank/DDBJ whole genome shotgun (WGS) entry which is preliminary data.</text>
</comment>
<dbReference type="InterPro" id="IPR036514">
    <property type="entry name" value="SGNH_hydro_sf"/>
</dbReference>